<evidence type="ECO:0000313" key="5">
    <source>
        <dbReference type="EMBL" id="CAD6186985.1"/>
    </source>
</evidence>
<dbReference type="AlphaFoldDB" id="A0A8S1GUD7"/>
<dbReference type="InterPro" id="IPR051737">
    <property type="entry name" value="L-xylulose/Carbonyl_redctase"/>
</dbReference>
<comment type="subunit">
    <text evidence="2">Homotetramer.</text>
</comment>
<dbReference type="PRINTS" id="PR00080">
    <property type="entry name" value="SDRFAMILY"/>
</dbReference>
<comment type="caution">
    <text evidence="5">The sequence shown here is derived from an EMBL/GenBank/DDBJ whole genome shotgun (WGS) entry which is preliminary data.</text>
</comment>
<gene>
    <name evidence="5" type="ORF">CAUJ_LOCUS2904</name>
</gene>
<evidence type="ECO:0000256" key="3">
    <source>
        <dbReference type="ARBA" id="ARBA00022857"/>
    </source>
</evidence>
<keyword evidence="4" id="KW-0560">Oxidoreductase</keyword>
<accession>A0A8S1GUD7</accession>
<dbReference type="PANTHER" id="PTHR44252:SF3">
    <property type="entry name" value="D-ERYTHRULOSE REDUCTASE-RELATED"/>
    <property type="match status" value="1"/>
</dbReference>
<dbReference type="InterPro" id="IPR002347">
    <property type="entry name" value="SDR_fam"/>
</dbReference>
<proteinExistence type="inferred from homology"/>
<dbReference type="NCBIfam" id="NF005559">
    <property type="entry name" value="PRK07231.1"/>
    <property type="match status" value="1"/>
</dbReference>
<keyword evidence="6" id="KW-1185">Reference proteome</keyword>
<reference evidence="5" key="1">
    <citation type="submission" date="2020-10" db="EMBL/GenBank/DDBJ databases">
        <authorList>
            <person name="Kikuchi T."/>
        </authorList>
    </citation>
    <scope>NUCLEOTIDE SEQUENCE</scope>
    <source>
        <strain evidence="5">NKZ352</strain>
    </source>
</reference>
<evidence type="ECO:0000313" key="6">
    <source>
        <dbReference type="Proteomes" id="UP000835052"/>
    </source>
</evidence>
<evidence type="ECO:0000256" key="4">
    <source>
        <dbReference type="ARBA" id="ARBA00023002"/>
    </source>
</evidence>
<keyword evidence="3" id="KW-0521">NADP</keyword>
<dbReference type="EMBL" id="CAJGYM010000005">
    <property type="protein sequence ID" value="CAD6186985.1"/>
    <property type="molecule type" value="Genomic_DNA"/>
</dbReference>
<dbReference type="GO" id="GO:0006006">
    <property type="term" value="P:glucose metabolic process"/>
    <property type="evidence" value="ECO:0007669"/>
    <property type="project" value="TreeGrafter"/>
</dbReference>
<organism evidence="5 6">
    <name type="scientific">Caenorhabditis auriculariae</name>
    <dbReference type="NCBI Taxonomy" id="2777116"/>
    <lineage>
        <taxon>Eukaryota</taxon>
        <taxon>Metazoa</taxon>
        <taxon>Ecdysozoa</taxon>
        <taxon>Nematoda</taxon>
        <taxon>Chromadorea</taxon>
        <taxon>Rhabditida</taxon>
        <taxon>Rhabditina</taxon>
        <taxon>Rhabditomorpha</taxon>
        <taxon>Rhabditoidea</taxon>
        <taxon>Rhabditidae</taxon>
        <taxon>Peloderinae</taxon>
        <taxon>Caenorhabditis</taxon>
    </lineage>
</organism>
<protein>
    <submittedName>
        <fullName evidence="5">Uncharacterized protein</fullName>
    </submittedName>
</protein>
<comment type="similarity">
    <text evidence="1">Belongs to the short-chain dehydrogenases/reductases (SDR) family.</text>
</comment>
<dbReference type="FunFam" id="3.40.50.720:FF:000214">
    <property type="entry name" value="L-xylulose reductase"/>
    <property type="match status" value="1"/>
</dbReference>
<name>A0A8S1GUD7_9PELO</name>
<dbReference type="OrthoDB" id="47007at2759"/>
<evidence type="ECO:0000256" key="2">
    <source>
        <dbReference type="ARBA" id="ARBA00011881"/>
    </source>
</evidence>
<dbReference type="PROSITE" id="PS00061">
    <property type="entry name" value="ADH_SHORT"/>
    <property type="match status" value="1"/>
</dbReference>
<sequence length="252" mass="27023">MSVSFDFTGKRVLVTGASQGIGRAISLQLAKDGATVFAMARNEEALDELVEQSRNEKGTTITKVVGDVTASEEELAKILEPHQPFDGLVNNAGVAHLQTVGCITEEAVANTFNVNLRSALFIAQLVSREMIKHKKQGSIVNISSQAAIRPFFNHTAYCASKASLDMVTRCLAAELGHSGIRVNSVNPTVVMTEMGKANWSDPHKASQLLDRMPIKRFAEPEDVVSATLFLLSNASAMTTGAAFPVDGGYINN</sequence>
<dbReference type="GO" id="GO:0005997">
    <property type="term" value="P:xylulose metabolic process"/>
    <property type="evidence" value="ECO:0007669"/>
    <property type="project" value="TreeGrafter"/>
</dbReference>
<dbReference type="InterPro" id="IPR036291">
    <property type="entry name" value="NAD(P)-bd_dom_sf"/>
</dbReference>
<dbReference type="SUPFAM" id="SSF51735">
    <property type="entry name" value="NAD(P)-binding Rossmann-fold domains"/>
    <property type="match status" value="1"/>
</dbReference>
<evidence type="ECO:0000256" key="1">
    <source>
        <dbReference type="ARBA" id="ARBA00006484"/>
    </source>
</evidence>
<dbReference type="PANTHER" id="PTHR44252">
    <property type="entry name" value="D-ERYTHRULOSE REDUCTASE"/>
    <property type="match status" value="1"/>
</dbReference>
<dbReference type="GO" id="GO:0004090">
    <property type="term" value="F:carbonyl reductase (NADPH) activity"/>
    <property type="evidence" value="ECO:0007669"/>
    <property type="project" value="TreeGrafter"/>
</dbReference>
<dbReference type="PRINTS" id="PR00081">
    <property type="entry name" value="GDHRDH"/>
</dbReference>
<dbReference type="Proteomes" id="UP000835052">
    <property type="component" value="Unassembled WGS sequence"/>
</dbReference>
<dbReference type="Gene3D" id="3.40.50.720">
    <property type="entry name" value="NAD(P)-binding Rossmann-like Domain"/>
    <property type="match status" value="1"/>
</dbReference>
<dbReference type="Pfam" id="PF13561">
    <property type="entry name" value="adh_short_C2"/>
    <property type="match status" value="1"/>
</dbReference>
<dbReference type="InterPro" id="IPR020904">
    <property type="entry name" value="Sc_DH/Rdtase_CS"/>
</dbReference>
<dbReference type="GO" id="GO:0050038">
    <property type="term" value="F:L-xylulose reductase (NADPH) activity"/>
    <property type="evidence" value="ECO:0007669"/>
    <property type="project" value="TreeGrafter"/>
</dbReference>